<dbReference type="Pfam" id="PF02771">
    <property type="entry name" value="Acyl-CoA_dh_N"/>
    <property type="match status" value="1"/>
</dbReference>
<dbReference type="EMBL" id="BAAATZ010000032">
    <property type="protein sequence ID" value="GAA2736112.1"/>
    <property type="molecule type" value="Genomic_DNA"/>
</dbReference>
<keyword evidence="3" id="KW-0285">Flavoprotein</keyword>
<keyword evidence="4" id="KW-0274">FAD</keyword>
<dbReference type="RefSeq" id="WP_344455911.1">
    <property type="nucleotide sequence ID" value="NZ_BAAATZ010000032.1"/>
</dbReference>
<evidence type="ECO:0000256" key="5">
    <source>
        <dbReference type="ARBA" id="ARBA00023002"/>
    </source>
</evidence>
<dbReference type="SUPFAM" id="SSF56645">
    <property type="entry name" value="Acyl-CoA dehydrogenase NM domain-like"/>
    <property type="match status" value="1"/>
</dbReference>
<dbReference type="InterPro" id="IPR009075">
    <property type="entry name" value="AcylCo_DH/oxidase_C"/>
</dbReference>
<dbReference type="InterPro" id="IPR009100">
    <property type="entry name" value="AcylCoA_DH/oxidase_NM_dom_sf"/>
</dbReference>
<dbReference type="InterPro" id="IPR013786">
    <property type="entry name" value="AcylCoA_DH/ox_N"/>
</dbReference>
<evidence type="ECO:0000256" key="4">
    <source>
        <dbReference type="ARBA" id="ARBA00022827"/>
    </source>
</evidence>
<evidence type="ECO:0008006" key="10">
    <source>
        <dbReference type="Google" id="ProtNLM"/>
    </source>
</evidence>
<evidence type="ECO:0000256" key="1">
    <source>
        <dbReference type="ARBA" id="ARBA00001974"/>
    </source>
</evidence>
<dbReference type="InterPro" id="IPR037069">
    <property type="entry name" value="AcylCoA_DH/ox_N_sf"/>
</dbReference>
<comment type="caution">
    <text evidence="8">The sequence shown here is derived from an EMBL/GenBank/DDBJ whole genome shotgun (WGS) entry which is preliminary data.</text>
</comment>
<proteinExistence type="inferred from homology"/>
<keyword evidence="5" id="KW-0560">Oxidoreductase</keyword>
<dbReference type="PANTHER" id="PTHR43884">
    <property type="entry name" value="ACYL-COA DEHYDROGENASE"/>
    <property type="match status" value="1"/>
</dbReference>
<dbReference type="InterPro" id="IPR036250">
    <property type="entry name" value="AcylCo_DH-like_C"/>
</dbReference>
<comment type="cofactor">
    <cofactor evidence="1">
        <name>FAD</name>
        <dbReference type="ChEBI" id="CHEBI:57692"/>
    </cofactor>
</comment>
<evidence type="ECO:0000256" key="2">
    <source>
        <dbReference type="ARBA" id="ARBA00009347"/>
    </source>
</evidence>
<evidence type="ECO:0000313" key="9">
    <source>
        <dbReference type="Proteomes" id="UP001501842"/>
    </source>
</evidence>
<dbReference type="PANTHER" id="PTHR43884:SF20">
    <property type="entry name" value="ACYL-COA DEHYDROGENASE FADE28"/>
    <property type="match status" value="1"/>
</dbReference>
<name>A0ABN3UNX8_9ACTN</name>
<evidence type="ECO:0000259" key="6">
    <source>
        <dbReference type="Pfam" id="PF00441"/>
    </source>
</evidence>
<feature type="domain" description="Acyl-CoA dehydrogenase/oxidase C-terminal" evidence="6">
    <location>
        <begin position="183"/>
        <end position="315"/>
    </location>
</feature>
<gene>
    <name evidence="8" type="ORF">GCM10010439_62410</name>
</gene>
<accession>A0ABN3UNX8</accession>
<evidence type="ECO:0000259" key="7">
    <source>
        <dbReference type="Pfam" id="PF02771"/>
    </source>
</evidence>
<dbReference type="Pfam" id="PF00441">
    <property type="entry name" value="Acyl-CoA_dh_1"/>
    <property type="match status" value="1"/>
</dbReference>
<dbReference type="Gene3D" id="1.10.540.10">
    <property type="entry name" value="Acyl-CoA dehydrogenase/oxidase, N-terminal domain"/>
    <property type="match status" value="1"/>
</dbReference>
<organism evidence="8 9">
    <name type="scientific">Actinocorallia aurantiaca</name>
    <dbReference type="NCBI Taxonomy" id="46204"/>
    <lineage>
        <taxon>Bacteria</taxon>
        <taxon>Bacillati</taxon>
        <taxon>Actinomycetota</taxon>
        <taxon>Actinomycetes</taxon>
        <taxon>Streptosporangiales</taxon>
        <taxon>Thermomonosporaceae</taxon>
        <taxon>Actinocorallia</taxon>
    </lineage>
</organism>
<keyword evidence="9" id="KW-1185">Reference proteome</keyword>
<sequence>MSLPNEAHDPLRAALRDFLARHRESPTAPEDFRQWWKALAGLGVFSLAVPAEQDGLGLGVEASALAFEELGRALSPGPLVWAQLAALAVPSLADGHLIATGTDLTARPEGDPVLVEHLAVADKILVLDGGRVLLCDKNALEYTELARPLDPATPVARLDGPIRGEPVGGAEMAERLRRTGTLLSAALLLGISEAALQTATEYAKRREQFDRPIGSFQAVKHLLADCYVRTGLARAALYAAAELETAASAGRGADLSVAKLLCGRAADGNARTAVQVLGGMGFTWETTPHLLLKRAWVLENSFGTGEEHALLVGRDLEAIA</sequence>
<feature type="domain" description="Acyl-CoA dehydrogenase/oxidase N-terminal" evidence="7">
    <location>
        <begin position="6"/>
        <end position="86"/>
    </location>
</feature>
<reference evidence="8 9" key="1">
    <citation type="journal article" date="2019" name="Int. J. Syst. Evol. Microbiol.">
        <title>The Global Catalogue of Microorganisms (GCM) 10K type strain sequencing project: providing services to taxonomists for standard genome sequencing and annotation.</title>
        <authorList>
            <consortium name="The Broad Institute Genomics Platform"/>
            <consortium name="The Broad Institute Genome Sequencing Center for Infectious Disease"/>
            <person name="Wu L."/>
            <person name="Ma J."/>
        </authorList>
    </citation>
    <scope>NUCLEOTIDE SEQUENCE [LARGE SCALE GENOMIC DNA]</scope>
    <source>
        <strain evidence="8 9">JCM 8201</strain>
    </source>
</reference>
<dbReference type="Proteomes" id="UP001501842">
    <property type="component" value="Unassembled WGS sequence"/>
</dbReference>
<comment type="similarity">
    <text evidence="2">Belongs to the acyl-CoA dehydrogenase family.</text>
</comment>
<dbReference type="SUPFAM" id="SSF47203">
    <property type="entry name" value="Acyl-CoA dehydrogenase C-terminal domain-like"/>
    <property type="match status" value="1"/>
</dbReference>
<evidence type="ECO:0000313" key="8">
    <source>
        <dbReference type="EMBL" id="GAA2736112.1"/>
    </source>
</evidence>
<dbReference type="Gene3D" id="1.20.140.10">
    <property type="entry name" value="Butyryl-CoA Dehydrogenase, subunit A, domain 3"/>
    <property type="match status" value="1"/>
</dbReference>
<evidence type="ECO:0000256" key="3">
    <source>
        <dbReference type="ARBA" id="ARBA00022630"/>
    </source>
</evidence>
<protein>
    <recommendedName>
        <fullName evidence="10">Acyl-CoA dehydrogenase</fullName>
    </recommendedName>
</protein>